<keyword evidence="2" id="KW-0812">Transmembrane</keyword>
<keyword evidence="2" id="KW-1133">Transmembrane helix</keyword>
<feature type="transmembrane region" description="Helical" evidence="2">
    <location>
        <begin position="92"/>
        <end position="115"/>
    </location>
</feature>
<keyword evidence="2" id="KW-0472">Membrane</keyword>
<dbReference type="EMBL" id="JAVFHQ010000032">
    <property type="protein sequence ID" value="KAK4543366.1"/>
    <property type="molecule type" value="Genomic_DNA"/>
</dbReference>
<reference evidence="3 4" key="1">
    <citation type="submission" date="2021-11" db="EMBL/GenBank/DDBJ databases">
        <title>Black yeast isolated from Biological Soil Crust.</title>
        <authorList>
            <person name="Kurbessoian T."/>
        </authorList>
    </citation>
    <scope>NUCLEOTIDE SEQUENCE [LARGE SCALE GENOMIC DNA]</scope>
    <source>
        <strain evidence="3 4">CCFEE 5522</strain>
    </source>
</reference>
<sequence>MFSRRLATSRIPLARPLRPPNIPFQPKPQPRLFTQHTQLLLIAHRATRPQLPYLAQPAFRVQTGGFLGPNPQLARLLSTENRRYVGEQLYLAVKWTLIGWTFLILGGVAFVGFSIEVEERRQPTPDEWRFWTRWNLRGARAALRVGEGGEGTVDWAAVGSALRKCLAGLEDRSAEGQGLVEQEEGGIFIPGVGRAGFDISGKSWPWRAGYFEVIMGCAAAAERLDGMVVDKTRGLVFAKEVVIGPSNPDPRPVPPYMAAAPKEEDCRRPFAAPETYYMRVLTSKGFTTRQKLDAALAYANWLEFKGLDDSAEEMYQWGVDIAKVGLPLATDPDDVLDSKTSVLKSNGEAASTTTPNLLRATTSLAIHHARTANLSAALPILLSILRARRSAPVSPLQSPQTTLPAQDEAAKTTDIDATLSFFRKVFRPPQYPPPPATGDEPLVRPSAKPTCEESELMLYIGEILFTSSPSASEEGMGWTRQAVTIAEANLQSGILATTDGREEQAAKCKQCLMTGVANWETMLRRVASQQGHAADREGGRDAGFFEWRGWFGGDGGTKGKTLEELRTGVAEEELRVVERLKERIVREGIGEEMAKAKGTQAGTVWIG</sequence>
<comment type="caution">
    <text evidence="3">The sequence shown here is derived from an EMBL/GenBank/DDBJ whole genome shotgun (WGS) entry which is preliminary data.</text>
</comment>
<organism evidence="3 4">
    <name type="scientific">Oleoguttula mirabilis</name>
    <dbReference type="NCBI Taxonomy" id="1507867"/>
    <lineage>
        <taxon>Eukaryota</taxon>
        <taxon>Fungi</taxon>
        <taxon>Dikarya</taxon>
        <taxon>Ascomycota</taxon>
        <taxon>Pezizomycotina</taxon>
        <taxon>Dothideomycetes</taxon>
        <taxon>Dothideomycetidae</taxon>
        <taxon>Mycosphaerellales</taxon>
        <taxon>Teratosphaeriaceae</taxon>
        <taxon>Oleoguttula</taxon>
    </lineage>
</organism>
<evidence type="ECO:0000256" key="2">
    <source>
        <dbReference type="SAM" id="Phobius"/>
    </source>
</evidence>
<evidence type="ECO:0000256" key="1">
    <source>
        <dbReference type="SAM" id="MobiDB-lite"/>
    </source>
</evidence>
<accession>A0AAV9JF09</accession>
<proteinExistence type="predicted"/>
<protein>
    <recommendedName>
        <fullName evidence="5">MFS maltose permease</fullName>
    </recommendedName>
</protein>
<keyword evidence="4" id="KW-1185">Reference proteome</keyword>
<gene>
    <name evidence="3" type="ORF">LTR36_005509</name>
</gene>
<evidence type="ECO:0008006" key="5">
    <source>
        <dbReference type="Google" id="ProtNLM"/>
    </source>
</evidence>
<evidence type="ECO:0000313" key="3">
    <source>
        <dbReference type="EMBL" id="KAK4543366.1"/>
    </source>
</evidence>
<feature type="region of interest" description="Disordered" evidence="1">
    <location>
        <begin position="428"/>
        <end position="447"/>
    </location>
</feature>
<evidence type="ECO:0000313" key="4">
    <source>
        <dbReference type="Proteomes" id="UP001324427"/>
    </source>
</evidence>
<dbReference type="Proteomes" id="UP001324427">
    <property type="component" value="Unassembled WGS sequence"/>
</dbReference>
<dbReference type="AlphaFoldDB" id="A0AAV9JF09"/>
<name>A0AAV9JF09_9PEZI</name>